<keyword evidence="5 7" id="KW-0456">Lyase</keyword>
<dbReference type="PANTHER" id="PTHR12922:SF7">
    <property type="entry name" value="UBIQUINONE BIOSYNTHESIS PROTEIN COQ4 HOMOLOG, MITOCHONDRIAL"/>
    <property type="match status" value="1"/>
</dbReference>
<sequence length="328" mass="38666">MLTRRSIYTFKTSVQLQQQRDFVKPALYAAASIAYSIISPKINLANKIENNELNIKKTNNEIELENFENLNKNKNKNKRLFKSLQRPKKNYPNHIPLFNYEKLLLFVGSSIGAFLHPERNEFIVALGESTATNRFLLQLRSDMLHDPIGREILKERPYITSNHLNLNKLKSYPENSFGKCYYNWLIRENCSPDTRVDVKFIDDEELAFVFQRYRQCHDFYHALLGLPVFREGEIALKFFEYLNIGIPFGGLGAIFAPWNVKKSIERERLFNIYYPWALKTAYNCKKNLINVYWEKIMDKDVNELRKELGIEIPPDMRSLRKKHISTIL</sequence>
<reference evidence="9" key="1">
    <citation type="submission" date="2020-11" db="EMBL/GenBank/DDBJ databases">
        <title>Kefir isolates.</title>
        <authorList>
            <person name="Marcisauskas S."/>
            <person name="Kim Y."/>
            <person name="Blasche S."/>
        </authorList>
    </citation>
    <scope>NUCLEOTIDE SEQUENCE</scope>
    <source>
        <strain evidence="9">Olga-1</strain>
    </source>
</reference>
<comment type="catalytic activity">
    <reaction evidence="7">
        <text>a 4-hydroxy-3-methoxy-5-(all-trans-polyprenyl)benzoate + H(+) = a 2-methoxy-6-(all-trans-polyprenyl)phenol + CO2</text>
        <dbReference type="Rhea" id="RHEA:81179"/>
        <dbReference type="Rhea" id="RHEA-COMP:9551"/>
        <dbReference type="Rhea" id="RHEA-COMP:10931"/>
        <dbReference type="ChEBI" id="CHEBI:15378"/>
        <dbReference type="ChEBI" id="CHEBI:16526"/>
        <dbReference type="ChEBI" id="CHEBI:62731"/>
        <dbReference type="ChEBI" id="CHEBI:84443"/>
        <dbReference type="EC" id="4.1.1.130"/>
    </reaction>
</comment>
<dbReference type="GO" id="GO:0120539">
    <property type="term" value="F:4-hydroxy-3-methoxy-5-polyprenylbenzoate decarboxylase activity"/>
    <property type="evidence" value="ECO:0007669"/>
    <property type="project" value="UniProtKB-EC"/>
</dbReference>
<dbReference type="AlphaFoldDB" id="A0A9P7BD64"/>
<proteinExistence type="inferred from homology"/>
<keyword evidence="9" id="KW-0830">Ubiquinone</keyword>
<feature type="binding site" evidence="7">
    <location>
        <position position="221"/>
    </location>
    <ligand>
        <name>Zn(2+)</name>
        <dbReference type="ChEBI" id="CHEBI:29105"/>
    </ligand>
</feature>
<dbReference type="InterPro" id="IPR027540">
    <property type="entry name" value="Coq4_euk"/>
</dbReference>
<feature type="coiled-coil region" evidence="8">
    <location>
        <begin position="41"/>
        <end position="77"/>
    </location>
</feature>
<keyword evidence="7" id="KW-0479">Metal-binding</keyword>
<protein>
    <recommendedName>
        <fullName evidence="6">4-hydroxy-3-methoxy-5-polyprenylbenzoate decarboxylase</fullName>
    </recommendedName>
</protein>
<evidence type="ECO:0000256" key="1">
    <source>
        <dbReference type="ARBA" id="ARBA00022688"/>
    </source>
</evidence>
<evidence type="ECO:0000256" key="5">
    <source>
        <dbReference type="ARBA" id="ARBA00023239"/>
    </source>
</evidence>
<dbReference type="EMBL" id="PUHW01000450">
    <property type="protein sequence ID" value="KAG0686551.1"/>
    <property type="molecule type" value="Genomic_DNA"/>
</dbReference>
<comment type="similarity">
    <text evidence="7">Belongs to the COQ4 family.</text>
</comment>
<dbReference type="HAMAP" id="MF_03111">
    <property type="entry name" value="Coq4"/>
    <property type="match status" value="1"/>
</dbReference>
<evidence type="ECO:0000256" key="2">
    <source>
        <dbReference type="ARBA" id="ARBA00022792"/>
    </source>
</evidence>
<keyword evidence="8" id="KW-0175">Coiled coil</keyword>
<keyword evidence="7" id="KW-0862">Zinc</keyword>
<comment type="function">
    <text evidence="7">Lyase that catalyzes the C1-decarboxylation of 4-hydroxy-3-methoxy-5-(all-trans-polyprenyl)benzoic acid into 2-methoxy-6-(all-trans-polyprenyl)phenol during ubiquinone biosynthesis.</text>
</comment>
<keyword evidence="4 7" id="KW-0472">Membrane</keyword>
<dbReference type="PANTHER" id="PTHR12922">
    <property type="entry name" value="UBIQUINONE BIOSYNTHESIS PROTEIN"/>
    <property type="match status" value="1"/>
</dbReference>
<name>A0A9P7BD64_9ASCO</name>
<evidence type="ECO:0000256" key="3">
    <source>
        <dbReference type="ARBA" id="ARBA00023128"/>
    </source>
</evidence>
<comment type="subcellular location">
    <subcellularLocation>
        <location evidence="7">Mitochondrion inner membrane</location>
        <topology evidence="7">Peripheral membrane protein</topology>
        <orientation evidence="7">Matrix side</orientation>
    </subcellularLocation>
</comment>
<keyword evidence="10" id="KW-1185">Reference proteome</keyword>
<evidence type="ECO:0000256" key="7">
    <source>
        <dbReference type="HAMAP-Rule" id="MF_03111"/>
    </source>
</evidence>
<keyword evidence="2 7" id="KW-0999">Mitochondrion inner membrane</keyword>
<accession>A0A9P7BD64</accession>
<comment type="caution">
    <text evidence="9">The sequence shown here is derived from an EMBL/GenBank/DDBJ whole genome shotgun (WGS) entry which is preliminary data.</text>
</comment>
<dbReference type="Pfam" id="PF05019">
    <property type="entry name" value="Coq4"/>
    <property type="match status" value="1"/>
</dbReference>
<keyword evidence="1 7" id="KW-0831">Ubiquinone biosynthesis</keyword>
<gene>
    <name evidence="7 9" type="primary">COQ4</name>
    <name evidence="9" type="ORF">C6P40_003831</name>
</gene>
<dbReference type="Proteomes" id="UP000697127">
    <property type="component" value="Unassembled WGS sequence"/>
</dbReference>
<evidence type="ECO:0000256" key="4">
    <source>
        <dbReference type="ARBA" id="ARBA00023136"/>
    </source>
</evidence>
<dbReference type="GO" id="GO:0031314">
    <property type="term" value="C:extrinsic component of mitochondrial inner membrane"/>
    <property type="evidence" value="ECO:0007669"/>
    <property type="project" value="UniProtKB-UniRule"/>
</dbReference>
<dbReference type="GO" id="GO:0008270">
    <property type="term" value="F:zinc ion binding"/>
    <property type="evidence" value="ECO:0007669"/>
    <property type="project" value="UniProtKB-UniRule"/>
</dbReference>
<keyword evidence="3 7" id="KW-0496">Mitochondrion</keyword>
<organism evidence="9 10">
    <name type="scientific">Pichia californica</name>
    <dbReference type="NCBI Taxonomy" id="460514"/>
    <lineage>
        <taxon>Eukaryota</taxon>
        <taxon>Fungi</taxon>
        <taxon>Dikarya</taxon>
        <taxon>Ascomycota</taxon>
        <taxon>Saccharomycotina</taxon>
        <taxon>Pichiomycetes</taxon>
        <taxon>Pichiales</taxon>
        <taxon>Pichiaceae</taxon>
        <taxon>Pichia</taxon>
    </lineage>
</organism>
<dbReference type="InterPro" id="IPR007715">
    <property type="entry name" value="Coq4"/>
</dbReference>
<evidence type="ECO:0000256" key="6">
    <source>
        <dbReference type="ARBA" id="ARBA00081568"/>
    </source>
</evidence>
<evidence type="ECO:0000313" key="9">
    <source>
        <dbReference type="EMBL" id="KAG0686551.1"/>
    </source>
</evidence>
<comment type="subunit">
    <text evidence="7">Component of a multi-subunit COQ enzyme complex, composed of at least COQ3, COQ4, COQ5, COQ6, COQ7 and COQ9.</text>
</comment>
<feature type="binding site" evidence="7">
    <location>
        <position position="217"/>
    </location>
    <ligand>
        <name>Zn(2+)</name>
        <dbReference type="ChEBI" id="CHEBI:29105"/>
    </ligand>
</feature>
<feature type="binding site" evidence="7">
    <location>
        <position position="218"/>
    </location>
    <ligand>
        <name>Zn(2+)</name>
        <dbReference type="ChEBI" id="CHEBI:29105"/>
    </ligand>
</feature>
<evidence type="ECO:0000313" key="10">
    <source>
        <dbReference type="Proteomes" id="UP000697127"/>
    </source>
</evidence>
<comment type="pathway">
    <text evidence="7">Cofactor biosynthesis; ubiquinone biosynthesis.</text>
</comment>
<comment type="cofactor">
    <cofactor evidence="7">
        <name>Zn(2+)</name>
        <dbReference type="ChEBI" id="CHEBI:29105"/>
    </cofactor>
</comment>
<evidence type="ECO:0000256" key="8">
    <source>
        <dbReference type="SAM" id="Coils"/>
    </source>
</evidence>
<feature type="binding site" evidence="7">
    <location>
        <position position="233"/>
    </location>
    <ligand>
        <name>Zn(2+)</name>
        <dbReference type="ChEBI" id="CHEBI:29105"/>
    </ligand>
</feature>